<dbReference type="Pfam" id="PF01740">
    <property type="entry name" value="STAS"/>
    <property type="match status" value="1"/>
</dbReference>
<evidence type="ECO:0000313" key="3">
    <source>
        <dbReference type="Proteomes" id="UP000502996"/>
    </source>
</evidence>
<dbReference type="InterPro" id="IPR002645">
    <property type="entry name" value="STAS_dom"/>
</dbReference>
<dbReference type="AlphaFoldDB" id="A0A6G6WF65"/>
<name>A0A6G6WF65_9ACTN</name>
<dbReference type="PANTHER" id="PTHR33495:SF2">
    <property type="entry name" value="ANTI-SIGMA FACTOR ANTAGONIST TM_1081-RELATED"/>
    <property type="match status" value="1"/>
</dbReference>
<dbReference type="KEGG" id="nano:G5V58_14380"/>
<dbReference type="RefSeq" id="WP_165234010.1">
    <property type="nucleotide sequence ID" value="NZ_CP049257.1"/>
</dbReference>
<evidence type="ECO:0000313" key="2">
    <source>
        <dbReference type="EMBL" id="QIG43797.1"/>
    </source>
</evidence>
<reference evidence="2 3" key="1">
    <citation type="submission" date="2020-02" db="EMBL/GenBank/DDBJ databases">
        <title>Full genome sequence of Nocardioides sp. R-3366.</title>
        <authorList>
            <person name="Im W.-T."/>
        </authorList>
    </citation>
    <scope>NUCLEOTIDE SEQUENCE [LARGE SCALE GENOMIC DNA]</scope>
    <source>
        <strain evidence="2 3">R-3366</strain>
    </source>
</reference>
<dbReference type="PROSITE" id="PS50801">
    <property type="entry name" value="STAS"/>
    <property type="match status" value="1"/>
</dbReference>
<sequence>MTAPEFQAEFDEGRGLLVVHGELDEPATVELRDQLGKVTKEYTQSLGLDLGDVTFMPSPAIGVLATSQAKLRRNGGDLVLVAPEGTIAQRLLTICGLDHETEFGGLTS</sequence>
<dbReference type="Gene3D" id="3.30.750.24">
    <property type="entry name" value="STAS domain"/>
    <property type="match status" value="1"/>
</dbReference>
<dbReference type="InterPro" id="IPR036513">
    <property type="entry name" value="STAS_dom_sf"/>
</dbReference>
<dbReference type="CDD" id="cd07043">
    <property type="entry name" value="STAS_anti-anti-sigma_factors"/>
    <property type="match status" value="1"/>
</dbReference>
<dbReference type="Proteomes" id="UP000502996">
    <property type="component" value="Chromosome"/>
</dbReference>
<evidence type="ECO:0000259" key="1">
    <source>
        <dbReference type="PROSITE" id="PS50801"/>
    </source>
</evidence>
<dbReference type="EMBL" id="CP049257">
    <property type="protein sequence ID" value="QIG43797.1"/>
    <property type="molecule type" value="Genomic_DNA"/>
</dbReference>
<accession>A0A6G6WF65</accession>
<feature type="domain" description="STAS" evidence="1">
    <location>
        <begin position="4"/>
        <end position="108"/>
    </location>
</feature>
<protein>
    <submittedName>
        <fullName evidence="2">STAS domain-containing protein</fullName>
    </submittedName>
</protein>
<keyword evidence="3" id="KW-1185">Reference proteome</keyword>
<proteinExistence type="predicted"/>
<organism evidence="2 3">
    <name type="scientific">Nocardioides anomalus</name>
    <dbReference type="NCBI Taxonomy" id="2712223"/>
    <lineage>
        <taxon>Bacteria</taxon>
        <taxon>Bacillati</taxon>
        <taxon>Actinomycetota</taxon>
        <taxon>Actinomycetes</taxon>
        <taxon>Propionibacteriales</taxon>
        <taxon>Nocardioidaceae</taxon>
        <taxon>Nocardioides</taxon>
    </lineage>
</organism>
<dbReference type="GO" id="GO:0043856">
    <property type="term" value="F:anti-sigma factor antagonist activity"/>
    <property type="evidence" value="ECO:0007669"/>
    <property type="project" value="TreeGrafter"/>
</dbReference>
<gene>
    <name evidence="2" type="ORF">G5V58_14380</name>
</gene>
<dbReference type="SUPFAM" id="SSF52091">
    <property type="entry name" value="SpoIIaa-like"/>
    <property type="match status" value="1"/>
</dbReference>
<dbReference type="PANTHER" id="PTHR33495">
    <property type="entry name" value="ANTI-SIGMA FACTOR ANTAGONIST TM_1081-RELATED-RELATED"/>
    <property type="match status" value="1"/>
</dbReference>